<proteinExistence type="predicted"/>
<name>A0A2G5PFF4_9MYCO</name>
<comment type="caution">
    <text evidence="2">The sequence shown here is derived from an EMBL/GenBank/DDBJ whole genome shotgun (WGS) entry which is preliminary data.</text>
</comment>
<keyword evidence="3" id="KW-1185">Reference proteome</keyword>
<keyword evidence="1" id="KW-0732">Signal</keyword>
<reference evidence="2 3" key="1">
    <citation type="journal article" date="2017" name="Infect. Genet. Evol.">
        <title>The new phylogeny of the genus Mycobacterium: The old and the news.</title>
        <authorList>
            <person name="Tortoli E."/>
            <person name="Fedrizzi T."/>
            <person name="Meehan C.J."/>
            <person name="Trovato A."/>
            <person name="Grottola A."/>
            <person name="Giacobazzi E."/>
            <person name="Serpini G.F."/>
            <person name="Tagliazucchi S."/>
            <person name="Fabio A."/>
            <person name="Bettua C."/>
            <person name="Bertorelli R."/>
            <person name="Frascaro F."/>
            <person name="De Sanctis V."/>
            <person name="Pecorari M."/>
            <person name="Jousson O."/>
            <person name="Segata N."/>
            <person name="Cirillo D.M."/>
        </authorList>
    </citation>
    <scope>NUCLEOTIDE SEQUENCE [LARGE SCALE GENOMIC DNA]</scope>
    <source>
        <strain evidence="2 3">CIP1034565</strain>
    </source>
</reference>
<evidence type="ECO:0000313" key="3">
    <source>
        <dbReference type="Proteomes" id="UP000230551"/>
    </source>
</evidence>
<feature type="chain" id="PRO_5013680446" description="DUF680 domain-containing protein" evidence="1">
    <location>
        <begin position="23"/>
        <end position="72"/>
    </location>
</feature>
<sequence length="72" mass="7434">MSATIVGAALIGAVLAAAPAGAQPECREAGATMRCETNGSVQITTGPRSRAQTPAQQMPGMMMAPWQIYLDK</sequence>
<gene>
    <name evidence="2" type="ORF">CQY22_004190</name>
</gene>
<dbReference type="STRING" id="85968.GCA_900073015_02336"/>
<evidence type="ECO:0000256" key="1">
    <source>
        <dbReference type="SAM" id="SignalP"/>
    </source>
</evidence>
<accession>A0A2G5PFF4</accession>
<dbReference type="AlphaFoldDB" id="A0A2G5PFF4"/>
<organism evidence="2 3">
    <name type="scientific">Mycolicibacterium brumae</name>
    <dbReference type="NCBI Taxonomy" id="85968"/>
    <lineage>
        <taxon>Bacteria</taxon>
        <taxon>Bacillati</taxon>
        <taxon>Actinomycetota</taxon>
        <taxon>Actinomycetes</taxon>
        <taxon>Mycobacteriales</taxon>
        <taxon>Mycobacteriaceae</taxon>
        <taxon>Mycolicibacterium</taxon>
    </lineage>
</organism>
<dbReference type="EMBL" id="PDCN02000003">
    <property type="protein sequence ID" value="PIB76850.1"/>
    <property type="molecule type" value="Genomic_DNA"/>
</dbReference>
<protein>
    <recommendedName>
        <fullName evidence="4">DUF680 domain-containing protein</fullName>
    </recommendedName>
</protein>
<evidence type="ECO:0008006" key="4">
    <source>
        <dbReference type="Google" id="ProtNLM"/>
    </source>
</evidence>
<evidence type="ECO:0000313" key="2">
    <source>
        <dbReference type="EMBL" id="PIB76850.1"/>
    </source>
</evidence>
<feature type="signal peptide" evidence="1">
    <location>
        <begin position="1"/>
        <end position="22"/>
    </location>
</feature>
<dbReference type="Proteomes" id="UP000230551">
    <property type="component" value="Unassembled WGS sequence"/>
</dbReference>